<gene>
    <name evidence="1" type="ORF">Bca52824_032386</name>
</gene>
<proteinExistence type="predicted"/>
<evidence type="ECO:0000313" key="2">
    <source>
        <dbReference type="Proteomes" id="UP000886595"/>
    </source>
</evidence>
<evidence type="ECO:0000313" key="1">
    <source>
        <dbReference type="EMBL" id="KAG2303735.1"/>
    </source>
</evidence>
<organism evidence="1 2">
    <name type="scientific">Brassica carinata</name>
    <name type="common">Ethiopian mustard</name>
    <name type="synonym">Abyssinian cabbage</name>
    <dbReference type="NCBI Taxonomy" id="52824"/>
    <lineage>
        <taxon>Eukaryota</taxon>
        <taxon>Viridiplantae</taxon>
        <taxon>Streptophyta</taxon>
        <taxon>Embryophyta</taxon>
        <taxon>Tracheophyta</taxon>
        <taxon>Spermatophyta</taxon>
        <taxon>Magnoliopsida</taxon>
        <taxon>eudicotyledons</taxon>
        <taxon>Gunneridae</taxon>
        <taxon>Pentapetalae</taxon>
        <taxon>rosids</taxon>
        <taxon>malvids</taxon>
        <taxon>Brassicales</taxon>
        <taxon>Brassicaceae</taxon>
        <taxon>Brassiceae</taxon>
        <taxon>Brassica</taxon>
    </lineage>
</organism>
<comment type="caution">
    <text evidence="1">The sequence shown here is derived from an EMBL/GenBank/DDBJ whole genome shotgun (WGS) entry which is preliminary data.</text>
</comment>
<name>A0A8X7V539_BRACI</name>
<protein>
    <submittedName>
        <fullName evidence="1">Uncharacterized protein</fullName>
    </submittedName>
</protein>
<dbReference type="EMBL" id="JAAMPC010000007">
    <property type="protein sequence ID" value="KAG2303735.1"/>
    <property type="molecule type" value="Genomic_DNA"/>
</dbReference>
<accession>A0A8X7V539</accession>
<dbReference type="Proteomes" id="UP000886595">
    <property type="component" value="Unassembled WGS sequence"/>
</dbReference>
<keyword evidence="2" id="KW-1185">Reference proteome</keyword>
<reference evidence="1 2" key="1">
    <citation type="submission" date="2020-02" db="EMBL/GenBank/DDBJ databases">
        <authorList>
            <person name="Ma Q."/>
            <person name="Huang Y."/>
            <person name="Song X."/>
            <person name="Pei D."/>
        </authorList>
    </citation>
    <scope>NUCLEOTIDE SEQUENCE [LARGE SCALE GENOMIC DNA]</scope>
    <source>
        <strain evidence="1">Sxm20200214</strain>
        <tissue evidence="1">Leaf</tissue>
    </source>
</reference>
<dbReference type="AlphaFoldDB" id="A0A8X7V539"/>
<sequence>MIPNMMLELPLIHSVDHDLSMRTISKDDQGIPREINQGAGTTGLLSKEIAGITKEGMVTPDLSRDPKTIVKTTPARLTIALLSVHEDED</sequence>